<dbReference type="InterPro" id="IPR036890">
    <property type="entry name" value="HATPase_C_sf"/>
</dbReference>
<dbReference type="GO" id="GO:0000155">
    <property type="term" value="F:phosphorelay sensor kinase activity"/>
    <property type="evidence" value="ECO:0007669"/>
    <property type="project" value="InterPro"/>
</dbReference>
<comment type="caution">
    <text evidence="3">The sequence shown here is derived from an EMBL/GenBank/DDBJ whole genome shotgun (WGS) entry which is preliminary data.</text>
</comment>
<dbReference type="Proteomes" id="UP000664795">
    <property type="component" value="Unassembled WGS sequence"/>
</dbReference>
<name>A0A939G4H6_9BACT</name>
<dbReference type="Gene3D" id="3.30.565.10">
    <property type="entry name" value="Histidine kinase-like ATPase, C-terminal domain"/>
    <property type="match status" value="1"/>
</dbReference>
<dbReference type="PANTHER" id="PTHR34220">
    <property type="entry name" value="SENSOR HISTIDINE KINASE YPDA"/>
    <property type="match status" value="1"/>
</dbReference>
<dbReference type="Pfam" id="PF06580">
    <property type="entry name" value="His_kinase"/>
    <property type="match status" value="1"/>
</dbReference>
<organism evidence="3 4">
    <name type="scientific">Fibrella aquatilis</name>
    <dbReference type="NCBI Taxonomy" id="2817059"/>
    <lineage>
        <taxon>Bacteria</taxon>
        <taxon>Pseudomonadati</taxon>
        <taxon>Bacteroidota</taxon>
        <taxon>Cytophagia</taxon>
        <taxon>Cytophagales</taxon>
        <taxon>Spirosomataceae</taxon>
        <taxon>Fibrella</taxon>
    </lineage>
</organism>
<evidence type="ECO:0000313" key="4">
    <source>
        <dbReference type="Proteomes" id="UP000664795"/>
    </source>
</evidence>
<keyword evidence="1" id="KW-1133">Transmembrane helix</keyword>
<evidence type="ECO:0000313" key="3">
    <source>
        <dbReference type="EMBL" id="MBO0930270.1"/>
    </source>
</evidence>
<dbReference type="InterPro" id="IPR050640">
    <property type="entry name" value="Bact_2-comp_sensor_kinase"/>
</dbReference>
<feature type="transmembrane region" description="Helical" evidence="1">
    <location>
        <begin position="49"/>
        <end position="69"/>
    </location>
</feature>
<evidence type="ECO:0000259" key="2">
    <source>
        <dbReference type="Pfam" id="PF06580"/>
    </source>
</evidence>
<accession>A0A939G4H6</accession>
<gene>
    <name evidence="3" type="ORF">J2I48_04650</name>
</gene>
<keyword evidence="3" id="KW-0418">Kinase</keyword>
<keyword evidence="3" id="KW-0808">Transferase</keyword>
<keyword evidence="1" id="KW-0472">Membrane</keyword>
<feature type="domain" description="Signal transduction histidine kinase internal region" evidence="2">
    <location>
        <begin position="97"/>
        <end position="174"/>
    </location>
</feature>
<evidence type="ECO:0000256" key="1">
    <source>
        <dbReference type="SAM" id="Phobius"/>
    </source>
</evidence>
<sequence>MASGLSWLSAGLRFWVRHGTLVNYHNAEQAASFSLNSMTVSFSLFGIDLFQSMLITGFYLAVYETFFFIRDSVVNQRRLKQVEQEKEKLHTANLQSQLDALKQQVQPHFLFNSLNVLDSLIDEDPTQARIFLDELSSVYRYLLRANRDSNLTDLSTELEFIQSYFHLLKTRHGTGLGLHVAVADEYQACLLPTLTLQLLVENAVKHNIVLPDQPLHISIRTADNDRLVVQNNLQRKSTRILSNQVGLSNIATQYRLLGGGEIRVEDDDQFFTVTLPLLRPA</sequence>
<dbReference type="InterPro" id="IPR010559">
    <property type="entry name" value="Sig_transdc_His_kin_internal"/>
</dbReference>
<dbReference type="PANTHER" id="PTHR34220:SF7">
    <property type="entry name" value="SENSOR HISTIDINE KINASE YPDA"/>
    <property type="match status" value="1"/>
</dbReference>
<keyword evidence="4" id="KW-1185">Reference proteome</keyword>
<keyword evidence="1" id="KW-0812">Transmembrane</keyword>
<protein>
    <submittedName>
        <fullName evidence="3">Histidine kinase</fullName>
    </submittedName>
</protein>
<dbReference type="AlphaFoldDB" id="A0A939G4H6"/>
<proteinExistence type="predicted"/>
<dbReference type="EMBL" id="JAFMYU010000003">
    <property type="protein sequence ID" value="MBO0930270.1"/>
    <property type="molecule type" value="Genomic_DNA"/>
</dbReference>
<dbReference type="GO" id="GO:0016020">
    <property type="term" value="C:membrane"/>
    <property type="evidence" value="ECO:0007669"/>
    <property type="project" value="InterPro"/>
</dbReference>
<reference evidence="3 4" key="1">
    <citation type="submission" date="2021-03" db="EMBL/GenBank/DDBJ databases">
        <title>Fibrella sp. HMF5036 genome sequencing and assembly.</title>
        <authorList>
            <person name="Kang H."/>
            <person name="Kim H."/>
            <person name="Bae S."/>
            <person name="Joh K."/>
        </authorList>
    </citation>
    <scope>NUCLEOTIDE SEQUENCE [LARGE SCALE GENOMIC DNA]</scope>
    <source>
        <strain evidence="3 4">HMF5036</strain>
    </source>
</reference>